<comment type="subcellular location">
    <subcellularLocation>
        <location evidence="1">Cell inner membrane</location>
        <topology evidence="1">Multi-pass membrane protein</topology>
    </subcellularLocation>
</comment>
<dbReference type="Pfam" id="PF18075">
    <property type="entry name" value="FtsX_ECD"/>
    <property type="match status" value="1"/>
</dbReference>
<keyword evidence="10 12" id="KW-0472">Membrane</keyword>
<name>A0AA35XT95_METCP</name>
<evidence type="ECO:0000256" key="6">
    <source>
        <dbReference type="ARBA" id="ARBA00022519"/>
    </source>
</evidence>
<protein>
    <recommendedName>
        <fullName evidence="4 12">Cell division protein FtsX</fullName>
    </recommendedName>
</protein>
<comment type="function">
    <text evidence="12">Part of the ABC transporter FtsEX involved in cellular division.</text>
</comment>
<keyword evidence="5 12" id="KW-1003">Cell membrane</keyword>
<evidence type="ECO:0000256" key="5">
    <source>
        <dbReference type="ARBA" id="ARBA00022475"/>
    </source>
</evidence>
<evidence type="ECO:0000256" key="3">
    <source>
        <dbReference type="ARBA" id="ARBA00011160"/>
    </source>
</evidence>
<keyword evidence="8 14" id="KW-0812">Transmembrane</keyword>
<feature type="domain" description="FtsX extracellular" evidence="16">
    <location>
        <begin position="90"/>
        <end position="184"/>
    </location>
</feature>
<keyword evidence="7 12" id="KW-0132">Cell division</keyword>
<dbReference type="PIRSF" id="PIRSF003097">
    <property type="entry name" value="FtsX"/>
    <property type="match status" value="1"/>
</dbReference>
<dbReference type="PANTHER" id="PTHR47755:SF1">
    <property type="entry name" value="CELL DIVISION PROTEIN FTSX"/>
    <property type="match status" value="1"/>
</dbReference>
<evidence type="ECO:0000256" key="1">
    <source>
        <dbReference type="ARBA" id="ARBA00004429"/>
    </source>
</evidence>
<dbReference type="EMBL" id="OX458332">
    <property type="protein sequence ID" value="CAI8783362.1"/>
    <property type="molecule type" value="Genomic_DNA"/>
</dbReference>
<dbReference type="Proteomes" id="UP001158598">
    <property type="component" value="Chromosome"/>
</dbReference>
<evidence type="ECO:0000256" key="12">
    <source>
        <dbReference type="PIRNR" id="PIRNR003097"/>
    </source>
</evidence>
<evidence type="ECO:0000313" key="18">
    <source>
        <dbReference type="Proteomes" id="UP001158598"/>
    </source>
</evidence>
<feature type="region of interest" description="Disordered" evidence="13">
    <location>
        <begin position="1"/>
        <end position="25"/>
    </location>
</feature>
<dbReference type="GO" id="GO:0032153">
    <property type="term" value="C:cell division site"/>
    <property type="evidence" value="ECO:0007669"/>
    <property type="project" value="TreeGrafter"/>
</dbReference>
<evidence type="ECO:0000256" key="10">
    <source>
        <dbReference type="ARBA" id="ARBA00023136"/>
    </source>
</evidence>
<dbReference type="Gene3D" id="3.30.70.3040">
    <property type="match status" value="1"/>
</dbReference>
<feature type="transmembrane region" description="Helical" evidence="14">
    <location>
        <begin position="52"/>
        <end position="75"/>
    </location>
</feature>
<dbReference type="GO" id="GO:0051301">
    <property type="term" value="P:cell division"/>
    <property type="evidence" value="ECO:0007669"/>
    <property type="project" value="UniProtKB-KW"/>
</dbReference>
<evidence type="ECO:0000313" key="17">
    <source>
        <dbReference type="EMBL" id="CAI8783362.1"/>
    </source>
</evidence>
<dbReference type="RefSeq" id="WP_017365990.1">
    <property type="nucleotide sequence ID" value="NZ_CP079096.1"/>
</dbReference>
<dbReference type="NCBIfam" id="TIGR00439">
    <property type="entry name" value="FtsX_Gneg"/>
    <property type="match status" value="1"/>
</dbReference>
<comment type="similarity">
    <text evidence="2 12">Belongs to the ABC-4 integral membrane protein family. FtsX subfamily.</text>
</comment>
<dbReference type="Pfam" id="PF02687">
    <property type="entry name" value="FtsX"/>
    <property type="match status" value="1"/>
</dbReference>
<evidence type="ECO:0000259" key="16">
    <source>
        <dbReference type="Pfam" id="PF18075"/>
    </source>
</evidence>
<dbReference type="InterPro" id="IPR004513">
    <property type="entry name" value="FtsX"/>
</dbReference>
<evidence type="ECO:0000256" key="4">
    <source>
        <dbReference type="ARBA" id="ARBA00021907"/>
    </source>
</evidence>
<keyword evidence="9 14" id="KW-1133">Transmembrane helix</keyword>
<evidence type="ECO:0000256" key="7">
    <source>
        <dbReference type="ARBA" id="ARBA00022618"/>
    </source>
</evidence>
<dbReference type="AlphaFoldDB" id="A0AA35XT95"/>
<evidence type="ECO:0000256" key="2">
    <source>
        <dbReference type="ARBA" id="ARBA00007379"/>
    </source>
</evidence>
<evidence type="ECO:0000256" key="13">
    <source>
        <dbReference type="SAM" id="MobiDB-lite"/>
    </source>
</evidence>
<comment type="subunit">
    <text evidence="3">Forms a membrane-associated complex with FtsE.</text>
</comment>
<accession>A0AA35XT95</accession>
<gene>
    <name evidence="17" type="ORF">MCNOR_1247</name>
</gene>
<keyword evidence="11 12" id="KW-0131">Cell cycle</keyword>
<evidence type="ECO:0000256" key="14">
    <source>
        <dbReference type="SAM" id="Phobius"/>
    </source>
</evidence>
<feature type="domain" description="ABC3 transporter permease C-terminal" evidence="15">
    <location>
        <begin position="207"/>
        <end position="315"/>
    </location>
</feature>
<evidence type="ECO:0000256" key="9">
    <source>
        <dbReference type="ARBA" id="ARBA00022989"/>
    </source>
</evidence>
<keyword evidence="6 12" id="KW-0997">Cell inner membrane</keyword>
<organism evidence="17 18">
    <name type="scientific">Methylococcus capsulatus</name>
    <dbReference type="NCBI Taxonomy" id="414"/>
    <lineage>
        <taxon>Bacteria</taxon>
        <taxon>Pseudomonadati</taxon>
        <taxon>Pseudomonadota</taxon>
        <taxon>Gammaproteobacteria</taxon>
        <taxon>Methylococcales</taxon>
        <taxon>Methylococcaceae</taxon>
        <taxon>Methylococcus</taxon>
    </lineage>
</organism>
<evidence type="ECO:0000256" key="11">
    <source>
        <dbReference type="ARBA" id="ARBA00023306"/>
    </source>
</evidence>
<feature type="transmembrane region" description="Helical" evidence="14">
    <location>
        <begin position="205"/>
        <end position="224"/>
    </location>
</feature>
<dbReference type="InterPro" id="IPR047590">
    <property type="entry name" value="FtsX_proteobact-type"/>
</dbReference>
<dbReference type="InterPro" id="IPR040690">
    <property type="entry name" value="FtsX_ECD"/>
</dbReference>
<feature type="transmembrane region" description="Helical" evidence="14">
    <location>
        <begin position="298"/>
        <end position="323"/>
    </location>
</feature>
<dbReference type="GO" id="GO:0005886">
    <property type="term" value="C:plasma membrane"/>
    <property type="evidence" value="ECO:0007669"/>
    <property type="project" value="UniProtKB-SubCell"/>
</dbReference>
<reference evidence="17" key="1">
    <citation type="submission" date="2023-03" db="EMBL/GenBank/DDBJ databases">
        <authorList>
            <person name="Pearce D."/>
        </authorList>
    </citation>
    <scope>NUCLEOTIDE SEQUENCE</scope>
    <source>
        <strain evidence="17">Mc</strain>
    </source>
</reference>
<dbReference type="InterPro" id="IPR003838">
    <property type="entry name" value="ABC3_permease_C"/>
</dbReference>
<evidence type="ECO:0000256" key="8">
    <source>
        <dbReference type="ARBA" id="ARBA00022692"/>
    </source>
</evidence>
<evidence type="ECO:0000259" key="15">
    <source>
        <dbReference type="Pfam" id="PF02687"/>
    </source>
</evidence>
<proteinExistence type="inferred from homology"/>
<sequence length="332" mass="36994">MKRQRRRAQRWGGTSAARRHSGPSPVDRLQSYLVSHLHTAKEALRRMRRTPFAMALTLLVIAATLALPTSFHVLVKNLRMVGGDLEATNEISLYLKPDLSNDAGRRLAERLKNHAQIAETRLVTKEAGIEQLKTYSGFGEALSALNFNPLPVVIGIRPKDSLTQPEQVERLVAELKALPEVDLVQSDIQWMHRLHALLQVAERSFGVLGALLAAAVVFIIGNTIRLELYGRREEIVVQKLLGATDRFIRRPFLYTGFWYGFLGSLGAWIVVGVMLLIVRAPIRQLNVLYGSDFTLAFLGFQETMALVGIACFLGVAGAFAVLIQHLRDVRPE</sequence>
<dbReference type="PANTHER" id="PTHR47755">
    <property type="entry name" value="CELL DIVISION PROTEIN FTSX"/>
    <property type="match status" value="1"/>
</dbReference>
<feature type="transmembrane region" description="Helical" evidence="14">
    <location>
        <begin position="256"/>
        <end position="278"/>
    </location>
</feature>